<evidence type="ECO:0000256" key="1">
    <source>
        <dbReference type="SAM" id="MobiDB-lite"/>
    </source>
</evidence>
<keyword evidence="2" id="KW-0472">Membrane</keyword>
<evidence type="ECO:0000256" key="2">
    <source>
        <dbReference type="SAM" id="Phobius"/>
    </source>
</evidence>
<accession>A0A2T7NU98</accession>
<proteinExistence type="predicted"/>
<feature type="compositionally biased region" description="Polar residues" evidence="1">
    <location>
        <begin position="251"/>
        <end position="269"/>
    </location>
</feature>
<dbReference type="AlphaFoldDB" id="A0A2T7NU98"/>
<dbReference type="Proteomes" id="UP000245119">
    <property type="component" value="Linkage Group LG9"/>
</dbReference>
<keyword evidence="2" id="KW-0812">Transmembrane</keyword>
<feature type="region of interest" description="Disordered" evidence="1">
    <location>
        <begin position="18"/>
        <end position="47"/>
    </location>
</feature>
<gene>
    <name evidence="3" type="ORF">C0Q70_15210</name>
</gene>
<sequence>MQMSWNFSPIRDSTCPRSIHSARRLRPRERHRPNPANASNSSSRSRRGVLSLVGITPRQPPVAPPPSRQRSVALQQSCRHHLSVRMLFLRLLVLLVLVMVLLMVLTALLPVSCRLAWVRNGVWAQVWAVVGMSSSMLDSLLAAGTERRQDGRGPPVAVYVVQRTRCQASRSEDTEQATLAFHSIRGTPPTTENRSTLKPVATLLAACTRQRPIVPCPDNGITVGWKRITSRPKMHQKTLDKFSMAGAVRTPRSSQGDDTESISTRGLCQ</sequence>
<reference evidence="3 4" key="1">
    <citation type="submission" date="2018-04" db="EMBL/GenBank/DDBJ databases">
        <title>The genome of golden apple snail Pomacea canaliculata provides insight into stress tolerance and invasive adaptation.</title>
        <authorList>
            <person name="Liu C."/>
            <person name="Liu B."/>
            <person name="Ren Y."/>
            <person name="Zhang Y."/>
            <person name="Wang H."/>
            <person name="Li S."/>
            <person name="Jiang F."/>
            <person name="Yin L."/>
            <person name="Zhang G."/>
            <person name="Qian W."/>
            <person name="Fan W."/>
        </authorList>
    </citation>
    <scope>NUCLEOTIDE SEQUENCE [LARGE SCALE GENOMIC DNA]</scope>
    <source>
        <strain evidence="3">SZHN2017</strain>
        <tissue evidence="3">Muscle</tissue>
    </source>
</reference>
<feature type="region of interest" description="Disordered" evidence="1">
    <location>
        <begin position="242"/>
        <end position="269"/>
    </location>
</feature>
<protein>
    <submittedName>
        <fullName evidence="3">Uncharacterized protein</fullName>
    </submittedName>
</protein>
<keyword evidence="2" id="KW-1133">Transmembrane helix</keyword>
<keyword evidence="4" id="KW-1185">Reference proteome</keyword>
<feature type="compositionally biased region" description="Low complexity" evidence="1">
    <location>
        <begin position="34"/>
        <end position="47"/>
    </location>
</feature>
<name>A0A2T7NU98_POMCA</name>
<feature type="transmembrane region" description="Helical" evidence="2">
    <location>
        <begin position="87"/>
        <end position="110"/>
    </location>
</feature>
<organism evidence="3 4">
    <name type="scientific">Pomacea canaliculata</name>
    <name type="common">Golden apple snail</name>
    <dbReference type="NCBI Taxonomy" id="400727"/>
    <lineage>
        <taxon>Eukaryota</taxon>
        <taxon>Metazoa</taxon>
        <taxon>Spiralia</taxon>
        <taxon>Lophotrochozoa</taxon>
        <taxon>Mollusca</taxon>
        <taxon>Gastropoda</taxon>
        <taxon>Caenogastropoda</taxon>
        <taxon>Architaenioglossa</taxon>
        <taxon>Ampullarioidea</taxon>
        <taxon>Ampullariidae</taxon>
        <taxon>Pomacea</taxon>
    </lineage>
</organism>
<evidence type="ECO:0000313" key="4">
    <source>
        <dbReference type="Proteomes" id="UP000245119"/>
    </source>
</evidence>
<dbReference type="EMBL" id="PZQS01000009">
    <property type="protein sequence ID" value="PVD24725.1"/>
    <property type="molecule type" value="Genomic_DNA"/>
</dbReference>
<comment type="caution">
    <text evidence="3">The sequence shown here is derived from an EMBL/GenBank/DDBJ whole genome shotgun (WGS) entry which is preliminary data.</text>
</comment>
<evidence type="ECO:0000313" key="3">
    <source>
        <dbReference type="EMBL" id="PVD24725.1"/>
    </source>
</evidence>
<feature type="compositionally biased region" description="Basic residues" evidence="1">
    <location>
        <begin position="20"/>
        <end position="33"/>
    </location>
</feature>